<keyword evidence="1" id="KW-0732">Signal</keyword>
<dbReference type="Pfam" id="PF02225">
    <property type="entry name" value="PA"/>
    <property type="match status" value="1"/>
</dbReference>
<dbReference type="InterPro" id="IPR007484">
    <property type="entry name" value="Peptidase_M28"/>
</dbReference>
<feature type="domain" description="PA" evidence="2">
    <location>
        <begin position="141"/>
        <end position="226"/>
    </location>
</feature>
<dbReference type="PROSITE" id="PS51257">
    <property type="entry name" value="PROKAR_LIPOPROTEIN"/>
    <property type="match status" value="1"/>
</dbReference>
<feature type="chain" id="PRO_5045535688" evidence="1">
    <location>
        <begin position="20"/>
        <end position="482"/>
    </location>
</feature>
<evidence type="ECO:0000259" key="2">
    <source>
        <dbReference type="Pfam" id="PF02225"/>
    </source>
</evidence>
<evidence type="ECO:0000313" key="5">
    <source>
        <dbReference type="Proteomes" id="UP001596119"/>
    </source>
</evidence>
<dbReference type="Gene3D" id="3.50.30.30">
    <property type="match status" value="1"/>
</dbReference>
<dbReference type="Gene3D" id="3.40.630.10">
    <property type="entry name" value="Zn peptidases"/>
    <property type="match status" value="1"/>
</dbReference>
<dbReference type="PANTHER" id="PTHR12147">
    <property type="entry name" value="METALLOPEPTIDASE M28 FAMILY MEMBER"/>
    <property type="match status" value="1"/>
</dbReference>
<feature type="signal peptide" evidence="1">
    <location>
        <begin position="1"/>
        <end position="19"/>
    </location>
</feature>
<protein>
    <submittedName>
        <fullName evidence="4">M28 family peptidase</fullName>
    </submittedName>
</protein>
<dbReference type="InterPro" id="IPR045175">
    <property type="entry name" value="M28_fam"/>
</dbReference>
<keyword evidence="5" id="KW-1185">Reference proteome</keyword>
<reference evidence="5" key="1">
    <citation type="journal article" date="2019" name="Int. J. Syst. Evol. Microbiol.">
        <title>The Global Catalogue of Microorganisms (GCM) 10K type strain sequencing project: providing services to taxonomists for standard genome sequencing and annotation.</title>
        <authorList>
            <consortium name="The Broad Institute Genomics Platform"/>
            <consortium name="The Broad Institute Genome Sequencing Center for Infectious Disease"/>
            <person name="Wu L."/>
            <person name="Ma J."/>
        </authorList>
    </citation>
    <scope>NUCLEOTIDE SEQUENCE [LARGE SCALE GENOMIC DNA]</scope>
    <source>
        <strain evidence="5">CGMCC 4.7397</strain>
    </source>
</reference>
<evidence type="ECO:0000259" key="3">
    <source>
        <dbReference type="Pfam" id="PF04389"/>
    </source>
</evidence>
<dbReference type="Pfam" id="PF04389">
    <property type="entry name" value="Peptidase_M28"/>
    <property type="match status" value="1"/>
</dbReference>
<feature type="domain" description="Peptidase M28" evidence="3">
    <location>
        <begin position="249"/>
        <end position="465"/>
    </location>
</feature>
<dbReference type="SUPFAM" id="SSF53187">
    <property type="entry name" value="Zn-dependent exopeptidases"/>
    <property type="match status" value="1"/>
</dbReference>
<gene>
    <name evidence="4" type="ORF">ACFQH9_19835</name>
</gene>
<evidence type="ECO:0000256" key="1">
    <source>
        <dbReference type="SAM" id="SignalP"/>
    </source>
</evidence>
<comment type="caution">
    <text evidence="4">The sequence shown here is derived from an EMBL/GenBank/DDBJ whole genome shotgun (WGS) entry which is preliminary data.</text>
</comment>
<organism evidence="4 5">
    <name type="scientific">Pseudonocardia lutea</name>
    <dbReference type="NCBI Taxonomy" id="2172015"/>
    <lineage>
        <taxon>Bacteria</taxon>
        <taxon>Bacillati</taxon>
        <taxon>Actinomycetota</taxon>
        <taxon>Actinomycetes</taxon>
        <taxon>Pseudonocardiales</taxon>
        <taxon>Pseudonocardiaceae</taxon>
        <taxon>Pseudonocardia</taxon>
    </lineage>
</organism>
<dbReference type="RefSeq" id="WP_379567656.1">
    <property type="nucleotide sequence ID" value="NZ_JBHSQK010000050.1"/>
</dbReference>
<accession>A0ABW1IB84</accession>
<sequence length="482" mass="48903">MRGRRLAAVVAGLAAVLLAGCSTTTPTTPAPQPTTQVAPDPGLPARLMSTVSGDGAFARLERLQQIADAHGGNRALGTPGYDASVDYVAQTLRDAGFAVDTPSFDVRAYTVQDQRLTVEGRTVDSAAMSFSPATPAGGLTAPLHVVAQDATSGCEVEDFAGMPAGAIALVKRGTCPFGAKSENAKKAGAAGLVVVNTEDTRLDATLGDSTATVPTTGVTASAGADLATRGGAPVTLLLLATTQDTVSRNVIAQTTTGDPDRVVMAGAHLDSVPEGPGINDNGSGSAALLELATALGPTPPVANAVRFAWWGAEEVGLVGSTRYVEGLAPADAQRIALYLNLDMVGSPNAGYLVYDGDDSDKQGAGPGPEGSAAVERVLLDQLSAVGVQGSGTDFDGRSDYGPFIAAGIPAGGLFTGAEERKSAQQAGQWGGQADRPFDGCYHQACDTVANVDRTALDRNVDALAGTVGRFALDLNGVPRRQS</sequence>
<dbReference type="EMBL" id="JBHSQK010000050">
    <property type="protein sequence ID" value="MFC5950525.1"/>
    <property type="molecule type" value="Genomic_DNA"/>
</dbReference>
<dbReference type="SUPFAM" id="SSF52025">
    <property type="entry name" value="PA domain"/>
    <property type="match status" value="1"/>
</dbReference>
<name>A0ABW1IB84_9PSEU</name>
<evidence type="ECO:0000313" key="4">
    <source>
        <dbReference type="EMBL" id="MFC5950525.1"/>
    </source>
</evidence>
<proteinExistence type="predicted"/>
<dbReference type="InterPro" id="IPR046450">
    <property type="entry name" value="PA_dom_sf"/>
</dbReference>
<dbReference type="Proteomes" id="UP001596119">
    <property type="component" value="Unassembled WGS sequence"/>
</dbReference>
<dbReference type="PANTHER" id="PTHR12147:SF26">
    <property type="entry name" value="PEPTIDASE M28 DOMAIN-CONTAINING PROTEIN"/>
    <property type="match status" value="1"/>
</dbReference>
<dbReference type="InterPro" id="IPR003137">
    <property type="entry name" value="PA_domain"/>
</dbReference>